<dbReference type="PROSITE" id="PS50943">
    <property type="entry name" value="HTH_CROC1"/>
    <property type="match status" value="1"/>
</dbReference>
<dbReference type="Proteomes" id="UP000196342">
    <property type="component" value="Unassembled WGS sequence"/>
</dbReference>
<evidence type="ECO:0000313" key="3">
    <source>
        <dbReference type="Proteomes" id="UP000196342"/>
    </source>
</evidence>
<sequence>MSRPAAYKWVNNPNAGIEGENLQKVAHALQVSADWLAFGRGKMVPDEGGYVVANDLEDLVLQIKAKGQDEVLQAIKLLAENNDKIEH</sequence>
<organism evidence="2 3">
    <name type="scientific">Chromobacterium violaceum</name>
    <dbReference type="NCBI Taxonomy" id="536"/>
    <lineage>
        <taxon>Bacteria</taxon>
        <taxon>Pseudomonadati</taxon>
        <taxon>Pseudomonadota</taxon>
        <taxon>Betaproteobacteria</taxon>
        <taxon>Neisseriales</taxon>
        <taxon>Chromobacteriaceae</taxon>
        <taxon>Chromobacterium</taxon>
    </lineage>
</organism>
<protein>
    <recommendedName>
        <fullName evidence="1">HTH cro/C1-type domain-containing protein</fullName>
    </recommendedName>
</protein>
<evidence type="ECO:0000313" key="2">
    <source>
        <dbReference type="EMBL" id="OVE45685.1"/>
    </source>
</evidence>
<dbReference type="AlphaFoldDB" id="A0A202B2G7"/>
<comment type="caution">
    <text evidence="2">The sequence shown here is derived from an EMBL/GenBank/DDBJ whole genome shotgun (WGS) entry which is preliminary data.</text>
</comment>
<dbReference type="InterPro" id="IPR001387">
    <property type="entry name" value="Cro/C1-type_HTH"/>
</dbReference>
<dbReference type="EMBL" id="NHOO01000030">
    <property type="protein sequence ID" value="OVE45685.1"/>
    <property type="molecule type" value="Genomic_DNA"/>
</dbReference>
<evidence type="ECO:0000259" key="1">
    <source>
        <dbReference type="PROSITE" id="PS50943"/>
    </source>
</evidence>
<gene>
    <name evidence="2" type="ORF">CBW21_22085</name>
</gene>
<name>A0A202B2G7_CHRVL</name>
<proteinExistence type="predicted"/>
<accession>A0A202B2G7</accession>
<feature type="domain" description="HTH cro/C1-type" evidence="1">
    <location>
        <begin position="1"/>
        <end position="36"/>
    </location>
</feature>
<reference evidence="2 3" key="1">
    <citation type="submission" date="2017-05" db="EMBL/GenBank/DDBJ databases">
        <title>Chromobacterium violaceum GHPS1 isolated from Hydrocarbon polluted soil in French Guiana display an awesome secondary metabolite arsenal and a battery of drug and heavy-metal-resistance and detoxification of xenobiotics proteins.</title>
        <authorList>
            <person name="Belbahri L."/>
        </authorList>
    </citation>
    <scope>NUCLEOTIDE SEQUENCE [LARGE SCALE GENOMIC DNA]</scope>
    <source>
        <strain evidence="2 3">GHPS1</strain>
    </source>
</reference>
<keyword evidence="3" id="KW-1185">Reference proteome</keyword>